<feature type="transmembrane region" description="Helical" evidence="8">
    <location>
        <begin position="260"/>
        <end position="281"/>
    </location>
</feature>
<accession>A0A3S3PFK0</accession>
<evidence type="ECO:0000256" key="2">
    <source>
        <dbReference type="ARBA" id="ARBA00007783"/>
    </source>
</evidence>
<dbReference type="Proteomes" id="UP000288071">
    <property type="component" value="Unassembled WGS sequence"/>
</dbReference>
<feature type="transmembrane region" description="Helical" evidence="8">
    <location>
        <begin position="175"/>
        <end position="199"/>
    </location>
</feature>
<evidence type="ECO:0000256" key="4">
    <source>
        <dbReference type="ARBA" id="ARBA00022475"/>
    </source>
</evidence>
<dbReference type="InterPro" id="IPR051449">
    <property type="entry name" value="ABC-2_transporter_component"/>
</dbReference>
<evidence type="ECO:0000256" key="3">
    <source>
        <dbReference type="ARBA" id="ARBA00022448"/>
    </source>
</evidence>
<evidence type="ECO:0000256" key="7">
    <source>
        <dbReference type="ARBA" id="ARBA00023136"/>
    </source>
</evidence>
<evidence type="ECO:0000313" key="11">
    <source>
        <dbReference type="Proteomes" id="UP000288071"/>
    </source>
</evidence>
<dbReference type="PROSITE" id="PS51012">
    <property type="entry name" value="ABC_TM2"/>
    <property type="match status" value="1"/>
</dbReference>
<feature type="transmembrane region" description="Helical" evidence="8">
    <location>
        <begin position="225"/>
        <end position="248"/>
    </location>
</feature>
<dbReference type="PANTHER" id="PTHR30294:SF47">
    <property type="entry name" value="INNER MEMBRANE TRANSPORT PERMEASE YHHJ"/>
    <property type="match status" value="1"/>
</dbReference>
<keyword evidence="6 8" id="KW-1133">Transmembrane helix</keyword>
<feature type="transmembrane region" description="Helical" evidence="8">
    <location>
        <begin position="288"/>
        <end position="306"/>
    </location>
</feature>
<dbReference type="AlphaFoldDB" id="A0A3S3PFK0"/>
<evidence type="ECO:0000256" key="5">
    <source>
        <dbReference type="ARBA" id="ARBA00022692"/>
    </source>
</evidence>
<dbReference type="GO" id="GO:0005886">
    <property type="term" value="C:plasma membrane"/>
    <property type="evidence" value="ECO:0007669"/>
    <property type="project" value="UniProtKB-SubCell"/>
</dbReference>
<comment type="subcellular location">
    <subcellularLocation>
        <location evidence="1">Cell membrane</location>
        <topology evidence="1">Multi-pass membrane protein</topology>
    </subcellularLocation>
</comment>
<gene>
    <name evidence="10" type="ORF">EOW66_07270</name>
</gene>
<evidence type="ECO:0000256" key="1">
    <source>
        <dbReference type="ARBA" id="ARBA00004651"/>
    </source>
</evidence>
<organism evidence="10 11">
    <name type="scientific">Paenirhodobacter huangdaonensis</name>
    <dbReference type="NCBI Taxonomy" id="2501515"/>
    <lineage>
        <taxon>Bacteria</taxon>
        <taxon>Pseudomonadati</taxon>
        <taxon>Pseudomonadota</taxon>
        <taxon>Alphaproteobacteria</taxon>
        <taxon>Rhodobacterales</taxon>
        <taxon>Rhodobacter group</taxon>
        <taxon>Paenirhodobacter</taxon>
    </lineage>
</organism>
<keyword evidence="3" id="KW-0813">Transport</keyword>
<comment type="similarity">
    <text evidence="2">Belongs to the ABC-2 integral membrane protein family.</text>
</comment>
<evidence type="ECO:0000256" key="8">
    <source>
        <dbReference type="SAM" id="Phobius"/>
    </source>
</evidence>
<dbReference type="PANTHER" id="PTHR30294">
    <property type="entry name" value="MEMBRANE COMPONENT OF ABC TRANSPORTER YHHJ-RELATED"/>
    <property type="match status" value="1"/>
</dbReference>
<keyword evidence="4" id="KW-1003">Cell membrane</keyword>
<sequence length="374" mass="40388">MWRSLLNTLRLTGKELRAIRRDTVMLVLIFYVFTVATYMVADAISTEINDLAVAVVDEDQSALSHRLTDAIQPPLFKHPVSLTPTQAEQALKYGDYILVVSFPPKFESDLLSGHAATLSIDVDATAVAHAGNGAAFMQELLAGELSTFFTPNGSAASLVDVVFRNRFNPNLTSKWFTSVMQLMNSVTILTLILAGASLIREREHGTIEHVLVMPVRPHEIVFSKILANGAVILGASVFSLLVVIQWLIGVPLAQGVLPLFIAGTAIYVIAVASIGLLLSTFTHTMGQFGLLIIPVIIVMILLSGGMTPMESMPGWLRVLMQLISPAPHFVAFTQSVLYRGAGLALVVWEIAAMAAMAALALAVALARFRRVLAN</sequence>
<keyword evidence="5 8" id="KW-0812">Transmembrane</keyword>
<keyword evidence="11" id="KW-1185">Reference proteome</keyword>
<dbReference type="InterPro" id="IPR013525">
    <property type="entry name" value="ABC2_TM"/>
</dbReference>
<dbReference type="InterPro" id="IPR047817">
    <property type="entry name" value="ABC2_TM_bact-type"/>
</dbReference>
<dbReference type="GO" id="GO:0140359">
    <property type="term" value="F:ABC-type transporter activity"/>
    <property type="evidence" value="ECO:0007669"/>
    <property type="project" value="InterPro"/>
</dbReference>
<dbReference type="RefSeq" id="WP_128155757.1">
    <property type="nucleotide sequence ID" value="NZ_JBHSOM010000009.1"/>
</dbReference>
<name>A0A3S3PFK0_9RHOB</name>
<dbReference type="Gene3D" id="3.40.1710.10">
    <property type="entry name" value="abc type-2 transporter like domain"/>
    <property type="match status" value="1"/>
</dbReference>
<reference evidence="11" key="2">
    <citation type="submission" date="2019-01" db="EMBL/GenBank/DDBJ databases">
        <title>Sinorhodobacter populi sp. nov. isolated from the symptomatic bark tissue of Populus euramericana canker.</title>
        <authorList>
            <person name="Li Y."/>
        </authorList>
    </citation>
    <scope>NUCLEOTIDE SEQUENCE [LARGE SCALE GENOMIC DNA]</scope>
    <source>
        <strain evidence="11">CGMCC 1.12963</strain>
    </source>
</reference>
<reference evidence="10 11" key="1">
    <citation type="submission" date="2019-01" db="EMBL/GenBank/DDBJ databases">
        <title>Sinorhodobacter populi sp. nov. isolated from the symptomatic bark tissue of Populus euramericana canker.</title>
        <authorList>
            <person name="Xu G."/>
        </authorList>
    </citation>
    <scope>NUCLEOTIDE SEQUENCE [LARGE SCALE GENOMIC DNA]</scope>
    <source>
        <strain evidence="10 11">CGMCC 1.12963</strain>
    </source>
</reference>
<comment type="caution">
    <text evidence="10">The sequence shown here is derived from an EMBL/GenBank/DDBJ whole genome shotgun (WGS) entry which is preliminary data.</text>
</comment>
<proteinExistence type="inferred from homology"/>
<dbReference type="Pfam" id="PF12698">
    <property type="entry name" value="ABC2_membrane_3"/>
    <property type="match status" value="1"/>
</dbReference>
<keyword evidence="7 8" id="KW-0472">Membrane</keyword>
<feature type="transmembrane region" description="Helical" evidence="8">
    <location>
        <begin position="23"/>
        <end position="41"/>
    </location>
</feature>
<evidence type="ECO:0000259" key="9">
    <source>
        <dbReference type="PROSITE" id="PS51012"/>
    </source>
</evidence>
<evidence type="ECO:0000256" key="6">
    <source>
        <dbReference type="ARBA" id="ARBA00022989"/>
    </source>
</evidence>
<evidence type="ECO:0000313" key="10">
    <source>
        <dbReference type="EMBL" id="RWR53499.1"/>
    </source>
</evidence>
<dbReference type="EMBL" id="SAVA01000003">
    <property type="protein sequence ID" value="RWR53499.1"/>
    <property type="molecule type" value="Genomic_DNA"/>
</dbReference>
<protein>
    <submittedName>
        <fullName evidence="10">ABC transporter permease</fullName>
    </submittedName>
</protein>
<feature type="transmembrane region" description="Helical" evidence="8">
    <location>
        <begin position="345"/>
        <end position="366"/>
    </location>
</feature>
<feature type="domain" description="ABC transmembrane type-2" evidence="9">
    <location>
        <begin position="143"/>
        <end position="371"/>
    </location>
</feature>